<evidence type="ECO:0000313" key="7">
    <source>
        <dbReference type="EMBL" id="RSU07421.1"/>
    </source>
</evidence>
<sequence length="282" mass="31066">MKKIVWGVATLAVIGLAVWGSLSHSSSKSNEQATNSKDEVTLKVGASPTPHAEILEHIKPILKKKGINLEVVKFDDYILPNKALAGKEIDANYFQHIPYFKKQVKENNYAFTNMGSIHLEPMALYSQKIKDVKELKDGATIVTSNSESDWGRILTMLSDAGLITVKKGTNLETATFDDIEKNPKHLKFQHAIDASLLATAYQNNEGDLVAINANFAVGIGLVPKKDSVLIESDNSPYANIIAARTEDKNSKAIKELVKVLHSQEVQTWITKQFKGVVIPVNE</sequence>
<accession>A0A430AHN4</accession>
<dbReference type="EMBL" id="NGJZ01000002">
    <property type="protein sequence ID" value="RSU07421.1"/>
    <property type="molecule type" value="Genomic_DNA"/>
</dbReference>
<organism evidence="7 8">
    <name type="scientific">Vagococcus entomophilus</name>
    <dbReference type="NCBI Taxonomy" id="1160095"/>
    <lineage>
        <taxon>Bacteria</taxon>
        <taxon>Bacillati</taxon>
        <taxon>Bacillota</taxon>
        <taxon>Bacilli</taxon>
        <taxon>Lactobacillales</taxon>
        <taxon>Enterococcaceae</taxon>
        <taxon>Vagococcus</taxon>
    </lineage>
</organism>
<dbReference type="GO" id="GO:0016020">
    <property type="term" value="C:membrane"/>
    <property type="evidence" value="ECO:0007669"/>
    <property type="project" value="UniProtKB-SubCell"/>
</dbReference>
<dbReference type="Gene3D" id="3.40.190.10">
    <property type="entry name" value="Periplasmic binding protein-like II"/>
    <property type="match status" value="2"/>
</dbReference>
<gene>
    <name evidence="7" type="ORF">CBF30_08440</name>
</gene>
<dbReference type="OrthoDB" id="9812878at2"/>
<evidence type="ECO:0000256" key="5">
    <source>
        <dbReference type="ARBA" id="ARBA00023288"/>
    </source>
</evidence>
<keyword evidence="3" id="KW-0472">Membrane</keyword>
<evidence type="ECO:0000256" key="6">
    <source>
        <dbReference type="PIRNR" id="PIRNR002854"/>
    </source>
</evidence>
<evidence type="ECO:0000256" key="3">
    <source>
        <dbReference type="ARBA" id="ARBA00023136"/>
    </source>
</evidence>
<keyword evidence="2" id="KW-0732">Signal</keyword>
<dbReference type="AlphaFoldDB" id="A0A430AHN4"/>
<dbReference type="Proteomes" id="UP000288669">
    <property type="component" value="Unassembled WGS sequence"/>
</dbReference>
<dbReference type="PIRSF" id="PIRSF002854">
    <property type="entry name" value="MetQ"/>
    <property type="match status" value="1"/>
</dbReference>
<keyword evidence="8" id="KW-1185">Reference proteome</keyword>
<dbReference type="RefSeq" id="WP_126825552.1">
    <property type="nucleotide sequence ID" value="NZ_JBHLWU010000002.1"/>
</dbReference>
<evidence type="ECO:0000256" key="4">
    <source>
        <dbReference type="ARBA" id="ARBA00023139"/>
    </source>
</evidence>
<evidence type="ECO:0000313" key="8">
    <source>
        <dbReference type="Proteomes" id="UP000288669"/>
    </source>
</evidence>
<comment type="subcellular location">
    <subcellularLocation>
        <location evidence="1">Membrane</location>
        <topology evidence="1">Lipid-anchor</topology>
    </subcellularLocation>
</comment>
<reference evidence="7 8" key="1">
    <citation type="submission" date="2017-05" db="EMBL/GenBank/DDBJ databases">
        <title>Vagococcus spp. assemblies.</title>
        <authorList>
            <person name="Gulvik C.A."/>
        </authorList>
    </citation>
    <scope>NUCLEOTIDE SEQUENCE [LARGE SCALE GENOMIC DNA]</scope>
    <source>
        <strain evidence="7 8">DSM 24756</strain>
    </source>
</reference>
<evidence type="ECO:0000256" key="1">
    <source>
        <dbReference type="ARBA" id="ARBA00004635"/>
    </source>
</evidence>
<dbReference type="SUPFAM" id="SSF53850">
    <property type="entry name" value="Periplasmic binding protein-like II"/>
    <property type="match status" value="1"/>
</dbReference>
<evidence type="ECO:0000256" key="2">
    <source>
        <dbReference type="ARBA" id="ARBA00022729"/>
    </source>
</evidence>
<dbReference type="InterPro" id="IPR004872">
    <property type="entry name" value="Lipoprotein_NlpA"/>
</dbReference>
<dbReference type="PANTHER" id="PTHR30429:SF0">
    <property type="entry name" value="METHIONINE-BINDING LIPOPROTEIN METQ"/>
    <property type="match status" value="1"/>
</dbReference>
<proteinExistence type="inferred from homology"/>
<comment type="caution">
    <text evidence="7">The sequence shown here is derived from an EMBL/GenBank/DDBJ whole genome shotgun (WGS) entry which is preliminary data.</text>
</comment>
<protein>
    <recommendedName>
        <fullName evidence="6">Lipoprotein</fullName>
    </recommendedName>
</protein>
<name>A0A430AHN4_9ENTE</name>
<dbReference type="Pfam" id="PF03180">
    <property type="entry name" value="Lipoprotein_9"/>
    <property type="match status" value="1"/>
</dbReference>
<comment type="similarity">
    <text evidence="6">Belongs to the nlpA lipoprotein family.</text>
</comment>
<dbReference type="PANTHER" id="PTHR30429">
    <property type="entry name" value="D-METHIONINE-BINDING LIPOPROTEIN METQ"/>
    <property type="match status" value="1"/>
</dbReference>
<keyword evidence="5 6" id="KW-0449">Lipoprotein</keyword>
<keyword evidence="4" id="KW-0564">Palmitate</keyword>